<dbReference type="PRINTS" id="PR00344">
    <property type="entry name" value="BCTRLSENSOR"/>
</dbReference>
<keyword evidence="15" id="KW-1185">Reference proteome</keyword>
<dbReference type="EC" id="2.7.13.3" evidence="3"/>
<reference evidence="14 15" key="1">
    <citation type="submission" date="2018-05" db="EMBL/GenBank/DDBJ databases">
        <title>Genomic Encyclopedia of Archaeal and Bacterial Type Strains, Phase II (KMG-II): from individual species to whole genera.</title>
        <authorList>
            <person name="Goeker M."/>
        </authorList>
    </citation>
    <scope>NUCLEOTIDE SEQUENCE [LARGE SCALE GENOMIC DNA]</scope>
    <source>
        <strain evidence="14 15">DSM 45184</strain>
    </source>
</reference>
<comment type="subcellular location">
    <subcellularLocation>
        <location evidence="2">Cell membrane</location>
    </subcellularLocation>
</comment>
<keyword evidence="4" id="KW-0597">Phosphoprotein</keyword>
<protein>
    <recommendedName>
        <fullName evidence="3">histidine kinase</fullName>
        <ecNumber evidence="3">2.7.13.3</ecNumber>
    </recommendedName>
</protein>
<evidence type="ECO:0000256" key="11">
    <source>
        <dbReference type="SAM" id="Phobius"/>
    </source>
</evidence>
<dbReference type="OrthoDB" id="9786919at2"/>
<dbReference type="PANTHER" id="PTHR43711">
    <property type="entry name" value="TWO-COMPONENT HISTIDINE KINASE"/>
    <property type="match status" value="1"/>
</dbReference>
<dbReference type="Gene3D" id="3.30.565.10">
    <property type="entry name" value="Histidine kinase-like ATPase, C-terminal domain"/>
    <property type="match status" value="1"/>
</dbReference>
<keyword evidence="7 14" id="KW-0418">Kinase</keyword>
<keyword evidence="8 11" id="KW-1133">Transmembrane helix</keyword>
<dbReference type="InterPro" id="IPR005467">
    <property type="entry name" value="His_kinase_dom"/>
</dbReference>
<evidence type="ECO:0000256" key="10">
    <source>
        <dbReference type="SAM" id="MobiDB-lite"/>
    </source>
</evidence>
<evidence type="ECO:0000313" key="15">
    <source>
        <dbReference type="Proteomes" id="UP000245697"/>
    </source>
</evidence>
<dbReference type="Gene3D" id="1.10.287.130">
    <property type="match status" value="1"/>
</dbReference>
<evidence type="ECO:0000256" key="2">
    <source>
        <dbReference type="ARBA" id="ARBA00004236"/>
    </source>
</evidence>
<dbReference type="SUPFAM" id="SSF47384">
    <property type="entry name" value="Homodimeric domain of signal transducing histidine kinase"/>
    <property type="match status" value="1"/>
</dbReference>
<comment type="caution">
    <text evidence="14">The sequence shown here is derived from an EMBL/GenBank/DDBJ whole genome shotgun (WGS) entry which is preliminary data.</text>
</comment>
<feature type="transmembrane region" description="Helical" evidence="11">
    <location>
        <begin position="281"/>
        <end position="301"/>
    </location>
</feature>
<dbReference type="CDD" id="cd06225">
    <property type="entry name" value="HAMP"/>
    <property type="match status" value="1"/>
</dbReference>
<feature type="transmembrane region" description="Helical" evidence="11">
    <location>
        <begin position="12"/>
        <end position="36"/>
    </location>
</feature>
<evidence type="ECO:0000256" key="7">
    <source>
        <dbReference type="ARBA" id="ARBA00022777"/>
    </source>
</evidence>
<evidence type="ECO:0000259" key="13">
    <source>
        <dbReference type="PROSITE" id="PS50885"/>
    </source>
</evidence>
<dbReference type="InterPro" id="IPR036890">
    <property type="entry name" value="HATPase_C_sf"/>
</dbReference>
<evidence type="ECO:0000256" key="3">
    <source>
        <dbReference type="ARBA" id="ARBA00012438"/>
    </source>
</evidence>
<dbReference type="InterPro" id="IPR036097">
    <property type="entry name" value="HisK_dim/P_sf"/>
</dbReference>
<feature type="region of interest" description="Disordered" evidence="10">
    <location>
        <begin position="99"/>
        <end position="130"/>
    </location>
</feature>
<dbReference type="PROSITE" id="PS50109">
    <property type="entry name" value="HIS_KIN"/>
    <property type="match status" value="1"/>
</dbReference>
<dbReference type="InterPro" id="IPR003660">
    <property type="entry name" value="HAMP_dom"/>
</dbReference>
<evidence type="ECO:0000256" key="9">
    <source>
        <dbReference type="ARBA" id="ARBA00023012"/>
    </source>
</evidence>
<organism evidence="14 15">
    <name type="scientific">Actinoplanes xinjiangensis</name>
    <dbReference type="NCBI Taxonomy" id="512350"/>
    <lineage>
        <taxon>Bacteria</taxon>
        <taxon>Bacillati</taxon>
        <taxon>Actinomycetota</taxon>
        <taxon>Actinomycetes</taxon>
        <taxon>Micromonosporales</taxon>
        <taxon>Micromonosporaceae</taxon>
        <taxon>Actinoplanes</taxon>
    </lineage>
</organism>
<dbReference type="CDD" id="cd00082">
    <property type="entry name" value="HisKA"/>
    <property type="match status" value="1"/>
</dbReference>
<dbReference type="InterPro" id="IPR003594">
    <property type="entry name" value="HATPase_dom"/>
</dbReference>
<name>A0A316F8C1_9ACTN</name>
<dbReference type="EMBL" id="QGGR01000028">
    <property type="protein sequence ID" value="PWK33315.1"/>
    <property type="molecule type" value="Genomic_DNA"/>
</dbReference>
<evidence type="ECO:0000256" key="8">
    <source>
        <dbReference type="ARBA" id="ARBA00022989"/>
    </source>
</evidence>
<dbReference type="GO" id="GO:0005886">
    <property type="term" value="C:plasma membrane"/>
    <property type="evidence" value="ECO:0007669"/>
    <property type="project" value="UniProtKB-SubCell"/>
</dbReference>
<dbReference type="SMART" id="SM00388">
    <property type="entry name" value="HisKA"/>
    <property type="match status" value="1"/>
</dbReference>
<dbReference type="InterPro" id="IPR003661">
    <property type="entry name" value="HisK_dim/P_dom"/>
</dbReference>
<evidence type="ECO:0000256" key="5">
    <source>
        <dbReference type="ARBA" id="ARBA00022679"/>
    </source>
</evidence>
<keyword evidence="9" id="KW-0902">Two-component regulatory system</keyword>
<dbReference type="Pfam" id="PF02518">
    <property type="entry name" value="HATPase_c"/>
    <property type="match status" value="1"/>
</dbReference>
<dbReference type="InterPro" id="IPR004358">
    <property type="entry name" value="Sig_transdc_His_kin-like_C"/>
</dbReference>
<dbReference type="PANTHER" id="PTHR43711:SF1">
    <property type="entry name" value="HISTIDINE KINASE 1"/>
    <property type="match status" value="1"/>
</dbReference>
<keyword evidence="6 11" id="KW-0812">Transmembrane</keyword>
<proteinExistence type="predicted"/>
<feature type="domain" description="HAMP" evidence="13">
    <location>
        <begin position="301"/>
        <end position="347"/>
    </location>
</feature>
<dbReference type="Pfam" id="PF00512">
    <property type="entry name" value="HisKA"/>
    <property type="match status" value="1"/>
</dbReference>
<dbReference type="PROSITE" id="PS50885">
    <property type="entry name" value="HAMP"/>
    <property type="match status" value="1"/>
</dbReference>
<dbReference type="AlphaFoldDB" id="A0A316F8C1"/>
<sequence>MAGSGVPMHRSIVVRLLATSILVAVCAVVGTAWLAVETTTQAIRQEQGRSLADDRHVYDVLTGFAATHRGWDGVAPTLDQLAQRTGQRITLLTADRQPIADTHPGAWPTDRRPTATIDPLDGPDPRAVGPYRLTRDERALVRKWADGVLGCMQSHGAPGETVEEPTGRWTVRARSAAIGDIAAMSCGGVHYPERIQTEATALSDLERRVTRCLGSKRTVGIGPGFVTKEEPSPKLDACITSSRRDQLRPYVAPPALLYVGDPATSGEPEVFSLSGDNLASIAWVIGAVLTLTVAFTVLMGLRLVRPLRALTAAAGARQPMPVAGRDEIGHLATVLNDLAEGRDRSERQRKAMISDIAHELRNPTTNIQSWLEAAEDGVTPTDSHLLTLLLNETSQLSRILDDLRDLAAADAGTLRIHPEPMRLGDVLGVAVEAHRGAAEAGRIQLTTLFDPRTTVVADPVRLRQVAGNLLSNAVRHTPPGGTVALRADVTGPDLLIEVSDTGTGIAPDDLPHIFDRFWRADRSRGRNTGGSGLGLAIVRDLAGAHGGTVHAVSTLAAGTTVTVRVPAGPVSDTS</sequence>
<feature type="domain" description="Histidine kinase" evidence="12">
    <location>
        <begin position="355"/>
        <end position="569"/>
    </location>
</feature>
<evidence type="ECO:0000259" key="12">
    <source>
        <dbReference type="PROSITE" id="PS50109"/>
    </source>
</evidence>
<gene>
    <name evidence="14" type="ORF">BC793_128105</name>
</gene>
<dbReference type="Proteomes" id="UP000245697">
    <property type="component" value="Unassembled WGS sequence"/>
</dbReference>
<dbReference type="InterPro" id="IPR050736">
    <property type="entry name" value="Sensor_HK_Regulatory"/>
</dbReference>
<accession>A0A316F8C1</accession>
<evidence type="ECO:0000256" key="1">
    <source>
        <dbReference type="ARBA" id="ARBA00000085"/>
    </source>
</evidence>
<keyword evidence="11" id="KW-0472">Membrane</keyword>
<dbReference type="CDD" id="cd00075">
    <property type="entry name" value="HATPase"/>
    <property type="match status" value="1"/>
</dbReference>
<keyword evidence="5" id="KW-0808">Transferase</keyword>
<comment type="catalytic activity">
    <reaction evidence="1">
        <text>ATP + protein L-histidine = ADP + protein N-phospho-L-histidine.</text>
        <dbReference type="EC" id="2.7.13.3"/>
    </reaction>
</comment>
<dbReference type="Pfam" id="PF00672">
    <property type="entry name" value="HAMP"/>
    <property type="match status" value="1"/>
</dbReference>
<evidence type="ECO:0000256" key="6">
    <source>
        <dbReference type="ARBA" id="ARBA00022692"/>
    </source>
</evidence>
<dbReference type="FunFam" id="3.30.565.10:FF:000006">
    <property type="entry name" value="Sensor histidine kinase WalK"/>
    <property type="match status" value="1"/>
</dbReference>
<dbReference type="SMART" id="SM00387">
    <property type="entry name" value="HATPase_c"/>
    <property type="match status" value="1"/>
</dbReference>
<dbReference type="SUPFAM" id="SSF55874">
    <property type="entry name" value="ATPase domain of HSP90 chaperone/DNA topoisomerase II/histidine kinase"/>
    <property type="match status" value="1"/>
</dbReference>
<dbReference type="Gene3D" id="6.10.340.10">
    <property type="match status" value="1"/>
</dbReference>
<evidence type="ECO:0000256" key="4">
    <source>
        <dbReference type="ARBA" id="ARBA00022553"/>
    </source>
</evidence>
<dbReference type="GO" id="GO:0000155">
    <property type="term" value="F:phosphorelay sensor kinase activity"/>
    <property type="evidence" value="ECO:0007669"/>
    <property type="project" value="InterPro"/>
</dbReference>
<evidence type="ECO:0000313" key="14">
    <source>
        <dbReference type="EMBL" id="PWK33315.1"/>
    </source>
</evidence>